<evidence type="ECO:0000256" key="1">
    <source>
        <dbReference type="SAM" id="SignalP"/>
    </source>
</evidence>
<protein>
    <recommendedName>
        <fullName evidence="4">DUF3888 domain-containing protein</fullName>
    </recommendedName>
</protein>
<reference evidence="2 3" key="1">
    <citation type="submission" date="2022-06" db="EMBL/GenBank/DDBJ databases">
        <authorList>
            <person name="Jeon C.O."/>
        </authorList>
    </citation>
    <scope>NUCLEOTIDE SEQUENCE [LARGE SCALE GENOMIC DNA]</scope>
    <source>
        <strain evidence="2 3">KCTC 13943</strain>
    </source>
</reference>
<feature type="signal peptide" evidence="1">
    <location>
        <begin position="1"/>
        <end position="21"/>
    </location>
</feature>
<evidence type="ECO:0000313" key="2">
    <source>
        <dbReference type="EMBL" id="MCM2534169.1"/>
    </source>
</evidence>
<evidence type="ECO:0000313" key="3">
    <source>
        <dbReference type="Proteomes" id="UP001523262"/>
    </source>
</evidence>
<accession>A0ABT0WDP0</accession>
<sequence>MKKVTVMLVVVFFFIVGNASASNIIKTEKLQIIAVGKEVEVKDQATKMFIYDLMQIWMRHSLDDYYHNKYHADSISWGGLKPEGIRVWIRQVGPSENDRTYTHLIKISLQHDELIINDKKKMKTEDTFTYMVNADLLSLCPESGKSEKEFKLINSYHKVQP</sequence>
<dbReference type="Proteomes" id="UP001523262">
    <property type="component" value="Unassembled WGS sequence"/>
</dbReference>
<keyword evidence="1" id="KW-0732">Signal</keyword>
<gene>
    <name evidence="2" type="ORF">NDK43_19650</name>
</gene>
<proteinExistence type="predicted"/>
<dbReference type="EMBL" id="JAMQCR010000001">
    <property type="protein sequence ID" value="MCM2534169.1"/>
    <property type="molecule type" value="Genomic_DNA"/>
</dbReference>
<name>A0ABT0WDP0_9BACI</name>
<feature type="chain" id="PRO_5047371394" description="DUF3888 domain-containing protein" evidence="1">
    <location>
        <begin position="22"/>
        <end position="161"/>
    </location>
</feature>
<organism evidence="2 3">
    <name type="scientific">Neobacillus pocheonensis</name>
    <dbReference type="NCBI Taxonomy" id="363869"/>
    <lineage>
        <taxon>Bacteria</taxon>
        <taxon>Bacillati</taxon>
        <taxon>Bacillota</taxon>
        <taxon>Bacilli</taxon>
        <taxon>Bacillales</taxon>
        <taxon>Bacillaceae</taxon>
        <taxon>Neobacillus</taxon>
    </lineage>
</organism>
<evidence type="ECO:0008006" key="4">
    <source>
        <dbReference type="Google" id="ProtNLM"/>
    </source>
</evidence>
<comment type="caution">
    <text evidence="2">The sequence shown here is derived from an EMBL/GenBank/DDBJ whole genome shotgun (WGS) entry which is preliminary data.</text>
</comment>
<keyword evidence="3" id="KW-1185">Reference proteome</keyword>